<dbReference type="PRINTS" id="PR01506">
    <property type="entry name" value="TATBPROTEIN"/>
</dbReference>
<evidence type="ECO:0000256" key="2">
    <source>
        <dbReference type="ARBA" id="ARBA00022448"/>
    </source>
</evidence>
<keyword evidence="13" id="KW-1185">Reference proteome</keyword>
<comment type="function">
    <text evidence="9">Part of the twin-arginine translocation (Tat) system that transports large folded proteins containing a characteristic twin-arginine motif in their signal peptide across membranes. Together with TatC, TatB is part of a receptor directly interacting with Tat signal peptides. TatB may form an oligomeric binding site that transiently accommodates folded Tat precursor proteins before their translocation.</text>
</comment>
<proteinExistence type="inferred from homology"/>
<protein>
    <recommendedName>
        <fullName evidence="9">Sec-independent protein translocase protein TatB</fullName>
    </recommendedName>
</protein>
<evidence type="ECO:0000256" key="8">
    <source>
        <dbReference type="ARBA" id="ARBA00023136"/>
    </source>
</evidence>
<dbReference type="PANTHER" id="PTHR33162">
    <property type="entry name" value="SEC-INDEPENDENT PROTEIN TRANSLOCASE PROTEIN TATA, CHLOROPLASTIC"/>
    <property type="match status" value="1"/>
</dbReference>
<dbReference type="SUPFAM" id="SSF58113">
    <property type="entry name" value="Apolipoprotein A-I"/>
    <property type="match status" value="1"/>
</dbReference>
<evidence type="ECO:0000256" key="7">
    <source>
        <dbReference type="ARBA" id="ARBA00023010"/>
    </source>
</evidence>
<feature type="region of interest" description="Disordered" evidence="11">
    <location>
        <begin position="103"/>
        <end position="186"/>
    </location>
</feature>
<dbReference type="Pfam" id="PF02416">
    <property type="entry name" value="TatA_B_E"/>
    <property type="match status" value="1"/>
</dbReference>
<evidence type="ECO:0000256" key="3">
    <source>
        <dbReference type="ARBA" id="ARBA00022475"/>
    </source>
</evidence>
<evidence type="ECO:0000313" key="12">
    <source>
        <dbReference type="EMBL" id="CUB05023.1"/>
    </source>
</evidence>
<dbReference type="InterPro" id="IPR018448">
    <property type="entry name" value="TatB"/>
</dbReference>
<evidence type="ECO:0000256" key="9">
    <source>
        <dbReference type="HAMAP-Rule" id="MF_00237"/>
    </source>
</evidence>
<dbReference type="GO" id="GO:0033281">
    <property type="term" value="C:TAT protein transport complex"/>
    <property type="evidence" value="ECO:0007669"/>
    <property type="project" value="UniProtKB-UniRule"/>
</dbReference>
<keyword evidence="5 9" id="KW-0653">Protein transport</keyword>
<evidence type="ECO:0000256" key="5">
    <source>
        <dbReference type="ARBA" id="ARBA00022927"/>
    </source>
</evidence>
<evidence type="ECO:0000256" key="1">
    <source>
        <dbReference type="ARBA" id="ARBA00004167"/>
    </source>
</evidence>
<sequence>MFDIGFSEMIVIAVVALIVLGPERLPKAARTAGELIGRLQRYVSGVKADIERELQLEELKKLQAQIESQARELQETMRRQAEEVQAPLRQSVEEARQALAVGEPLPSHAAEPEDVPSAKADVRASGRELPMTHPHPPAPSDSAVGTGTAPSGEAREAMGLPSGLGLAPSPAEPIPVASLSPGSGKT</sequence>
<evidence type="ECO:0000256" key="10">
    <source>
        <dbReference type="SAM" id="Coils"/>
    </source>
</evidence>
<comment type="subcellular location">
    <subcellularLocation>
        <location evidence="9">Cell membrane</location>
        <topology evidence="9">Single-pass membrane protein</topology>
    </subcellularLocation>
    <subcellularLocation>
        <location evidence="1">Membrane</location>
        <topology evidence="1">Single-pass membrane protein</topology>
    </subcellularLocation>
</comment>
<gene>
    <name evidence="9" type="primary">tatB</name>
    <name evidence="12" type="ORF">Ga0061068_101182</name>
</gene>
<dbReference type="Proteomes" id="UP000182108">
    <property type="component" value="Unassembled WGS sequence"/>
</dbReference>
<dbReference type="PANTHER" id="PTHR33162:SF1">
    <property type="entry name" value="SEC-INDEPENDENT PROTEIN TRANSLOCASE PROTEIN TATA, CHLOROPLASTIC"/>
    <property type="match status" value="1"/>
</dbReference>
<keyword evidence="7 9" id="KW-0811">Translocation</keyword>
<keyword evidence="2 9" id="KW-0813">Transport</keyword>
<organism evidence="12 13">
    <name type="scientific">Tepidiphilus thermophilus</name>
    <dbReference type="NCBI Taxonomy" id="876478"/>
    <lineage>
        <taxon>Bacteria</taxon>
        <taxon>Pseudomonadati</taxon>
        <taxon>Pseudomonadota</taxon>
        <taxon>Hydrogenophilia</taxon>
        <taxon>Hydrogenophilales</taxon>
        <taxon>Hydrogenophilaceae</taxon>
        <taxon>Tepidiphilus</taxon>
    </lineage>
</organism>
<keyword evidence="8 9" id="KW-0472">Membrane</keyword>
<dbReference type="GO" id="GO:0008320">
    <property type="term" value="F:protein transmembrane transporter activity"/>
    <property type="evidence" value="ECO:0007669"/>
    <property type="project" value="UniProtKB-UniRule"/>
</dbReference>
<dbReference type="OrthoDB" id="9816005at2"/>
<dbReference type="AlphaFoldDB" id="A0A0K6IPJ7"/>
<dbReference type="EMBL" id="CYHH01000001">
    <property type="protein sequence ID" value="CUB05023.1"/>
    <property type="molecule type" value="Genomic_DNA"/>
</dbReference>
<evidence type="ECO:0000256" key="6">
    <source>
        <dbReference type="ARBA" id="ARBA00022989"/>
    </source>
</evidence>
<dbReference type="Gene3D" id="1.20.5.3310">
    <property type="match status" value="1"/>
</dbReference>
<feature type="coiled-coil region" evidence="10">
    <location>
        <begin position="47"/>
        <end position="83"/>
    </location>
</feature>
<keyword evidence="10" id="KW-0175">Coiled coil</keyword>
<evidence type="ECO:0000256" key="11">
    <source>
        <dbReference type="SAM" id="MobiDB-lite"/>
    </source>
</evidence>
<dbReference type="NCBIfam" id="TIGR01410">
    <property type="entry name" value="tatB"/>
    <property type="match status" value="1"/>
</dbReference>
<keyword evidence="6 9" id="KW-1133">Transmembrane helix</keyword>
<dbReference type="HAMAP" id="MF_00237">
    <property type="entry name" value="TatB"/>
    <property type="match status" value="1"/>
</dbReference>
<comment type="similarity">
    <text evidence="9">Belongs to the TatB family.</text>
</comment>
<accession>A0A0K6IPJ7</accession>
<keyword evidence="4 9" id="KW-0812">Transmembrane</keyword>
<reference evidence="13" key="1">
    <citation type="submission" date="2015-08" db="EMBL/GenBank/DDBJ databases">
        <authorList>
            <person name="Babu N.S."/>
            <person name="Beckwith C.J."/>
            <person name="Beseler K.G."/>
            <person name="Brison A."/>
            <person name="Carone J.V."/>
            <person name="Caskin T.P."/>
            <person name="Diamond M."/>
            <person name="Durham M.E."/>
            <person name="Foxe J.M."/>
            <person name="Go M."/>
            <person name="Henderson B.A."/>
            <person name="Jones I.B."/>
            <person name="McGettigan J.A."/>
            <person name="Micheletti S.J."/>
            <person name="Nasrallah M.E."/>
            <person name="Ortiz D."/>
            <person name="Piller C.R."/>
            <person name="Privatt S.R."/>
            <person name="Schneider S.L."/>
            <person name="Sharp S."/>
            <person name="Smith T.C."/>
            <person name="Stanton J.D."/>
            <person name="Ullery H.E."/>
            <person name="Wilson R.J."/>
            <person name="Serrano M.G."/>
            <person name="Buck G."/>
            <person name="Lee V."/>
            <person name="Wang Y."/>
            <person name="Carvalho R."/>
            <person name="Voegtly L."/>
            <person name="Shi R."/>
            <person name="Duckworth R."/>
            <person name="Johnson A."/>
            <person name="Loviza R."/>
            <person name="Walstead R."/>
            <person name="Shah Z."/>
            <person name="Kiflezghi M."/>
            <person name="Wade K."/>
            <person name="Ball S.L."/>
            <person name="Bradley K.W."/>
            <person name="Asai D.J."/>
            <person name="Bowman C.A."/>
            <person name="Russell D.A."/>
            <person name="Pope W.H."/>
            <person name="Jacobs-Sera D."/>
            <person name="Hendrix R.W."/>
            <person name="Hatfull G.F."/>
        </authorList>
    </citation>
    <scope>NUCLEOTIDE SEQUENCE [LARGE SCALE GENOMIC DNA]</scope>
    <source>
        <strain evidence="13">JCM 19170</strain>
    </source>
</reference>
<dbReference type="RefSeq" id="WP_072247873.1">
    <property type="nucleotide sequence ID" value="NZ_CYHH01000001.1"/>
</dbReference>
<comment type="subunit">
    <text evidence="9">The Tat system comprises two distinct complexes: a TatABC complex, containing multiple copies of TatA, TatB and TatC subunits, and a separate TatA complex, containing only TatA subunits. Substrates initially bind to the TatABC complex, which probably triggers association of the separate TatA complex to form the active translocon.</text>
</comment>
<evidence type="ECO:0000313" key="13">
    <source>
        <dbReference type="Proteomes" id="UP000182108"/>
    </source>
</evidence>
<dbReference type="InterPro" id="IPR003369">
    <property type="entry name" value="TatA/B/E"/>
</dbReference>
<keyword evidence="3 9" id="KW-1003">Cell membrane</keyword>
<evidence type="ECO:0000256" key="4">
    <source>
        <dbReference type="ARBA" id="ARBA00022692"/>
    </source>
</evidence>
<name>A0A0K6IPJ7_9PROT</name>
<dbReference type="GO" id="GO:0043953">
    <property type="term" value="P:protein transport by the Tat complex"/>
    <property type="evidence" value="ECO:0007669"/>
    <property type="project" value="UniProtKB-UniRule"/>
</dbReference>